<dbReference type="InterPro" id="IPR013102">
    <property type="entry name" value="PYNP_C"/>
</dbReference>
<organism evidence="6">
    <name type="scientific">mine drainage metagenome</name>
    <dbReference type="NCBI Taxonomy" id="410659"/>
    <lineage>
        <taxon>unclassified sequences</taxon>
        <taxon>metagenomes</taxon>
        <taxon>ecological metagenomes</taxon>
    </lineage>
</organism>
<comment type="similarity">
    <text evidence="1">Belongs to the thymidine/pyrimidine-nucleoside phosphorylase family.</text>
</comment>
<comment type="subunit">
    <text evidence="2">Homodimer.</text>
</comment>
<dbReference type="EC" id="2.4.2.2" evidence="6"/>
<feature type="domain" description="Pyrimidine nucleoside phosphorylase C-terminal" evidence="5">
    <location>
        <begin position="353"/>
        <end position="427"/>
    </location>
</feature>
<sequence>MTHLAQTLFPQQVIARKRDGHELKEEEIVAFVRGTTDGSWADYQLSAMLMAIFLRGMSRGETVALTAAMMRSGTVADLRSISKPKVDKHSTGGVGDKLSLPLAAMVASCGVAVPMISGRGLGHTGGTLDKLESIPGFRVGLSFGEYRDQVERVGAALIGQTSDLAPADKRLYALRDVTATVECIALITASILSKKLAEGIDALVLDVKFGRGAFMRTHEDAQTLARSMVDVAKAMGKPTRALLTTMDQPLGRAVGNALEVRETIECLDGRGPADVMEVTYALGVEMLMLAGVAGDRADARRCLEQVVERGEARAKFAEIVAAQGGDPRVVEDPSILPTARHVIDVMPQGKAGWVTDVDARAIAEATLLLGAGRRRTEDSVDPAVGVSDLLQVGECADPKRPLARVHASDPEAGRAAALRVASAYSFGECRPGPVSRLVELIE</sequence>
<dbReference type="InterPro" id="IPR000053">
    <property type="entry name" value="Thymidine/pyrmidine_PPase"/>
</dbReference>
<evidence type="ECO:0000256" key="1">
    <source>
        <dbReference type="ARBA" id="ARBA00006915"/>
    </source>
</evidence>
<keyword evidence="4 6" id="KW-0808">Transferase</keyword>
<dbReference type="PROSITE" id="PS00647">
    <property type="entry name" value="THYMID_PHOSPHORYLASE"/>
    <property type="match status" value="1"/>
</dbReference>
<dbReference type="NCBIfam" id="NF004490">
    <property type="entry name" value="PRK05820.1"/>
    <property type="match status" value="1"/>
</dbReference>
<dbReference type="InterPro" id="IPR035902">
    <property type="entry name" value="Nuc_phospho_transferase"/>
</dbReference>
<protein>
    <submittedName>
        <fullName evidence="6">Pyrimidine-nucleoside phosphorylase</fullName>
        <ecNumber evidence="6">2.4.2.2</ecNumber>
    </submittedName>
</protein>
<dbReference type="Gene3D" id="1.20.970.10">
    <property type="entry name" value="Transferase, Pyrimidine Nucleoside Phosphorylase, Chain C"/>
    <property type="match status" value="1"/>
</dbReference>
<dbReference type="PIRSF" id="PIRSF000478">
    <property type="entry name" value="TP_PyNP"/>
    <property type="match status" value="1"/>
</dbReference>
<dbReference type="InterPro" id="IPR017872">
    <property type="entry name" value="Pyrmidine_PPase_CS"/>
</dbReference>
<dbReference type="AlphaFoldDB" id="A0A1J5TF36"/>
<dbReference type="Gene3D" id="3.90.1170.30">
    <property type="entry name" value="Pyrimidine nucleoside phosphorylase-like, C-terminal domain"/>
    <property type="match status" value="1"/>
</dbReference>
<dbReference type="InterPro" id="IPR018090">
    <property type="entry name" value="Pyrmidine_PPas_bac/euk"/>
</dbReference>
<dbReference type="GO" id="GO:0005829">
    <property type="term" value="C:cytosol"/>
    <property type="evidence" value="ECO:0007669"/>
    <property type="project" value="TreeGrafter"/>
</dbReference>
<dbReference type="FunFam" id="3.40.1030.10:FF:000003">
    <property type="entry name" value="Pyrimidine-nucleoside phosphorylase"/>
    <property type="match status" value="1"/>
</dbReference>
<dbReference type="EMBL" id="MLJW01000002">
    <property type="protein sequence ID" value="OIR18707.1"/>
    <property type="molecule type" value="Genomic_DNA"/>
</dbReference>
<keyword evidence="3 6" id="KW-0328">Glycosyltransferase</keyword>
<evidence type="ECO:0000256" key="3">
    <source>
        <dbReference type="ARBA" id="ARBA00022676"/>
    </source>
</evidence>
<dbReference type="SUPFAM" id="SSF47648">
    <property type="entry name" value="Nucleoside phosphorylase/phosphoribosyltransferase N-terminal domain"/>
    <property type="match status" value="1"/>
</dbReference>
<dbReference type="InterPro" id="IPR036566">
    <property type="entry name" value="PYNP-like_C_sf"/>
</dbReference>
<name>A0A1J5TF36_9ZZZZ</name>
<comment type="caution">
    <text evidence="6">The sequence shown here is derived from an EMBL/GenBank/DDBJ whole genome shotgun (WGS) entry which is preliminary data.</text>
</comment>
<dbReference type="PANTHER" id="PTHR10515:SF0">
    <property type="entry name" value="THYMIDINE PHOSPHORYLASE"/>
    <property type="match status" value="1"/>
</dbReference>
<dbReference type="PANTHER" id="PTHR10515">
    <property type="entry name" value="THYMIDINE PHOSPHORYLASE"/>
    <property type="match status" value="1"/>
</dbReference>
<dbReference type="SMART" id="SM00941">
    <property type="entry name" value="PYNP_C"/>
    <property type="match status" value="1"/>
</dbReference>
<evidence type="ECO:0000256" key="4">
    <source>
        <dbReference type="ARBA" id="ARBA00022679"/>
    </source>
</evidence>
<dbReference type="SUPFAM" id="SSF52418">
    <property type="entry name" value="Nucleoside phosphorylase/phosphoribosyltransferase catalytic domain"/>
    <property type="match status" value="1"/>
</dbReference>
<dbReference type="SUPFAM" id="SSF54680">
    <property type="entry name" value="Pyrimidine nucleoside phosphorylase C-terminal domain"/>
    <property type="match status" value="1"/>
</dbReference>
<dbReference type="GO" id="GO:0006206">
    <property type="term" value="P:pyrimidine nucleobase metabolic process"/>
    <property type="evidence" value="ECO:0007669"/>
    <property type="project" value="InterPro"/>
</dbReference>
<evidence type="ECO:0000256" key="2">
    <source>
        <dbReference type="ARBA" id="ARBA00011738"/>
    </source>
</evidence>
<dbReference type="NCBIfam" id="TIGR02644">
    <property type="entry name" value="Y_phosphoryl"/>
    <property type="match status" value="1"/>
</dbReference>
<dbReference type="InterPro" id="IPR000312">
    <property type="entry name" value="Glycosyl_Trfase_fam3"/>
</dbReference>
<reference evidence="6" key="1">
    <citation type="submission" date="2016-10" db="EMBL/GenBank/DDBJ databases">
        <title>Sequence of Gallionella enrichment culture.</title>
        <authorList>
            <person name="Poehlein A."/>
            <person name="Muehling M."/>
            <person name="Daniel R."/>
        </authorList>
    </citation>
    <scope>NUCLEOTIDE SEQUENCE</scope>
</reference>
<dbReference type="GO" id="GO:0009032">
    <property type="term" value="F:thymidine phosphorylase activity"/>
    <property type="evidence" value="ECO:0007669"/>
    <property type="project" value="TreeGrafter"/>
</dbReference>
<accession>A0A1J5TF36</accession>
<dbReference type="Gene3D" id="3.40.1030.10">
    <property type="entry name" value="Nucleoside phosphorylase/phosphoribosyltransferase catalytic domain"/>
    <property type="match status" value="1"/>
</dbReference>
<dbReference type="InterPro" id="IPR017459">
    <property type="entry name" value="Glycosyl_Trfase_fam3_N_dom"/>
</dbReference>
<evidence type="ECO:0000313" key="6">
    <source>
        <dbReference type="EMBL" id="OIR18707.1"/>
    </source>
</evidence>
<dbReference type="InterPro" id="IPR036320">
    <property type="entry name" value="Glycosyl_Trfase_fam3_N_dom_sf"/>
</dbReference>
<dbReference type="GO" id="GO:0004645">
    <property type="term" value="F:1,4-alpha-oligoglucan phosphorylase activity"/>
    <property type="evidence" value="ECO:0007669"/>
    <property type="project" value="InterPro"/>
</dbReference>
<evidence type="ECO:0000259" key="5">
    <source>
        <dbReference type="SMART" id="SM00941"/>
    </source>
</evidence>
<gene>
    <name evidence="6" type="primary">pdp_1</name>
    <name evidence="6" type="ORF">GALL_10470</name>
</gene>
<proteinExistence type="inferred from homology"/>
<dbReference type="Pfam" id="PF00591">
    <property type="entry name" value="Glycos_transf_3"/>
    <property type="match status" value="1"/>
</dbReference>
<dbReference type="GO" id="GO:0006213">
    <property type="term" value="P:pyrimidine nucleoside metabolic process"/>
    <property type="evidence" value="ECO:0007669"/>
    <property type="project" value="InterPro"/>
</dbReference>
<dbReference type="Pfam" id="PF07831">
    <property type="entry name" value="PYNP_C"/>
    <property type="match status" value="1"/>
</dbReference>
<dbReference type="Pfam" id="PF02885">
    <property type="entry name" value="Glycos_trans_3N"/>
    <property type="match status" value="1"/>
</dbReference>